<dbReference type="RefSeq" id="WP_021012463.1">
    <property type="nucleotide sequence ID" value="NC_022247.1"/>
</dbReference>
<gene>
    <name evidence="1" type="ORF">VAPA_1c47410</name>
</gene>
<dbReference type="KEGG" id="vpd:VAPA_1c47410"/>
<proteinExistence type="predicted"/>
<dbReference type="AlphaFoldDB" id="T1XFW1"/>
<dbReference type="OrthoDB" id="7790352at2"/>
<dbReference type="PATRIC" id="fig|1246301.3.peg.4750"/>
<evidence type="ECO:0000313" key="1">
    <source>
        <dbReference type="EMBL" id="AGU51807.1"/>
    </source>
</evidence>
<reference evidence="1 2" key="1">
    <citation type="submission" date="2012-10" db="EMBL/GenBank/DDBJ databases">
        <title>Genome sequence of Variovorax paradoxus B4.</title>
        <authorList>
            <person name="Schuldes J."/>
            <person name="Brandt U."/>
            <person name="Hiessl S."/>
            <person name="Wuebbeler J.H."/>
            <person name="Thuermer A."/>
            <person name="Steinbuechel A."/>
            <person name="Daniel R."/>
        </authorList>
    </citation>
    <scope>NUCLEOTIDE SEQUENCE [LARGE SCALE GENOMIC DNA]</scope>
    <source>
        <strain evidence="1 2">B4</strain>
    </source>
</reference>
<accession>T1XFW1</accession>
<dbReference type="SUPFAM" id="SSF56024">
    <property type="entry name" value="Phospholipase D/nuclease"/>
    <property type="match status" value="1"/>
</dbReference>
<dbReference type="Proteomes" id="UP000016223">
    <property type="component" value="Chromosome 1"/>
</dbReference>
<dbReference type="EMBL" id="CP003911">
    <property type="protein sequence ID" value="AGU51807.1"/>
    <property type="molecule type" value="Genomic_DNA"/>
</dbReference>
<dbReference type="CDD" id="cd09117">
    <property type="entry name" value="PLDc_Bfil_DEXD_like"/>
    <property type="match status" value="1"/>
</dbReference>
<name>T1XFW1_VARPD</name>
<organism evidence="1 2">
    <name type="scientific">Variovorax paradoxus B4</name>
    <dbReference type="NCBI Taxonomy" id="1246301"/>
    <lineage>
        <taxon>Bacteria</taxon>
        <taxon>Pseudomonadati</taxon>
        <taxon>Pseudomonadota</taxon>
        <taxon>Betaproteobacteria</taxon>
        <taxon>Burkholderiales</taxon>
        <taxon>Comamonadaceae</taxon>
        <taxon>Variovorax</taxon>
    </lineage>
</organism>
<protein>
    <submittedName>
        <fullName evidence="1">PLD-like domain-containing protein</fullName>
    </submittedName>
</protein>
<dbReference type="Gene3D" id="3.30.870.10">
    <property type="entry name" value="Endonuclease Chain A"/>
    <property type="match status" value="1"/>
</dbReference>
<evidence type="ECO:0000313" key="2">
    <source>
        <dbReference type="Proteomes" id="UP000016223"/>
    </source>
</evidence>
<sequence length="448" mass="50893">MELIAGAINKRRLHNLVAQHTSECSEVRAAIAYAGRDNLALLEACQRLGKPLTYYGRYDHTVPVHPAVVRWFLDQKSPNFTCRMVPDILHAKVIWWVGVGAYIGSANMTDRAWVSNIEAGTFLREEDMEKTSMMEELRTLFDVIDARGEVIDEAFHKHLLDLQKLSKAASAAAYEFEQKAPRFFPKGEGLASVDQQSAVERGYQEFERRWRESLQALRDIADHLVLESNRPSWIPADTPAGAQADQFVHAYYYRFVEGHRGGERVKAAFAKNSANPAAALREALAWWKAADFDYEGERNTLFNWAPKLRALLAKDRLSTLTSEEFSSAMSMVHAFTDYASKRDNVELGLSAERQDRHAKALAHAGQLWETRTEAGHTPLEVFKYVIWGPGAVERRIWNAARTSQWRLPWLQFSTWGEVVGWARADDYPPRNDRTLKGLRALGYPVRGV</sequence>
<dbReference type="HOGENOM" id="CLU_049446_0_0_4"/>